<accession>A0A3P6QRB5</accession>
<dbReference type="InterPro" id="IPR039551">
    <property type="entry name" value="Cho/carn_acyl_trans"/>
</dbReference>
<dbReference type="GO" id="GO:0004092">
    <property type="term" value="F:carnitine O-acetyltransferase activity"/>
    <property type="evidence" value="ECO:0007669"/>
    <property type="project" value="TreeGrafter"/>
</dbReference>
<dbReference type="AlphaFoldDB" id="A0A3P6QRB5"/>
<comment type="similarity">
    <text evidence="3">Belongs to the carnitine/choline acetyltransferase family.</text>
</comment>
<dbReference type="PROSITE" id="PS00440">
    <property type="entry name" value="ACYLTRANSF_C_2"/>
    <property type="match status" value="1"/>
</dbReference>
<dbReference type="Proteomes" id="UP000267096">
    <property type="component" value="Unassembled WGS sequence"/>
</dbReference>
<dbReference type="Gene3D" id="3.30.559.70">
    <property type="entry name" value="Choline/Carnitine o-acyltransferase, domain 2"/>
    <property type="match status" value="1"/>
</dbReference>
<evidence type="ECO:0000256" key="3">
    <source>
        <dbReference type="RuleBase" id="RU003801"/>
    </source>
</evidence>
<feature type="domain" description="Choline/carnitine acyltransferase" evidence="4">
    <location>
        <begin position="65"/>
        <end position="329"/>
    </location>
</feature>
<dbReference type="InterPro" id="IPR042231">
    <property type="entry name" value="Cho/carn_acyl_trans_2"/>
</dbReference>
<dbReference type="SUPFAM" id="SSF52777">
    <property type="entry name" value="CoA-dependent acyltransferases"/>
    <property type="match status" value="2"/>
</dbReference>
<dbReference type="PANTHER" id="PTHR22589">
    <property type="entry name" value="CARNITINE O-ACYLTRANSFERASE"/>
    <property type="match status" value="1"/>
</dbReference>
<dbReference type="Pfam" id="PF00755">
    <property type="entry name" value="Carn_acyltransf"/>
    <property type="match status" value="2"/>
</dbReference>
<organism evidence="5 6">
    <name type="scientific">Anisakis simplex</name>
    <name type="common">Herring worm</name>
    <dbReference type="NCBI Taxonomy" id="6269"/>
    <lineage>
        <taxon>Eukaryota</taxon>
        <taxon>Metazoa</taxon>
        <taxon>Ecdysozoa</taxon>
        <taxon>Nematoda</taxon>
        <taxon>Chromadorea</taxon>
        <taxon>Rhabditida</taxon>
        <taxon>Spirurina</taxon>
        <taxon>Ascaridomorpha</taxon>
        <taxon>Ascaridoidea</taxon>
        <taxon>Anisakidae</taxon>
        <taxon>Anisakis</taxon>
        <taxon>Anisakis simplex complex</taxon>
    </lineage>
</organism>
<evidence type="ECO:0000256" key="1">
    <source>
        <dbReference type="ARBA" id="ARBA00023315"/>
    </source>
</evidence>
<proteinExistence type="inferred from homology"/>
<dbReference type="OrthoDB" id="240216at2759"/>
<evidence type="ECO:0000313" key="5">
    <source>
        <dbReference type="EMBL" id="VDK52952.1"/>
    </source>
</evidence>
<dbReference type="InterPro" id="IPR000542">
    <property type="entry name" value="Carn_acyl_trans"/>
</dbReference>
<gene>
    <name evidence="5" type="ORF">ASIM_LOCUS14630</name>
</gene>
<dbReference type="GO" id="GO:0019254">
    <property type="term" value="P:carnitine metabolic process, CoA-linked"/>
    <property type="evidence" value="ECO:0007669"/>
    <property type="project" value="TreeGrafter"/>
</dbReference>
<keyword evidence="3" id="KW-0808">Transferase</keyword>
<evidence type="ECO:0000313" key="6">
    <source>
        <dbReference type="Proteomes" id="UP000267096"/>
    </source>
</evidence>
<evidence type="ECO:0000256" key="2">
    <source>
        <dbReference type="PIRSR" id="PIRSR600542-1"/>
    </source>
</evidence>
<feature type="active site" description="Proton acceptor" evidence="2">
    <location>
        <position position="309"/>
    </location>
</feature>
<dbReference type="PANTHER" id="PTHR22589:SF103">
    <property type="entry name" value="CARNITINE O-ACETYL-TRANSFERASE, ISOFORM A-RELATED"/>
    <property type="match status" value="1"/>
</dbReference>
<reference evidence="5 6" key="1">
    <citation type="submission" date="2018-11" db="EMBL/GenBank/DDBJ databases">
        <authorList>
            <consortium name="Pathogen Informatics"/>
        </authorList>
    </citation>
    <scope>NUCLEOTIDE SEQUENCE [LARGE SCALE GENOMIC DNA]</scope>
</reference>
<keyword evidence="1 3" id="KW-0012">Acyltransferase</keyword>
<evidence type="ECO:0000259" key="4">
    <source>
        <dbReference type="Pfam" id="PF00755"/>
    </source>
</evidence>
<protein>
    <recommendedName>
        <fullName evidence="4">Choline/carnitine acyltransferase domain-containing protein</fullName>
    </recommendedName>
</protein>
<dbReference type="GO" id="GO:0005777">
    <property type="term" value="C:peroxisome"/>
    <property type="evidence" value="ECO:0007669"/>
    <property type="project" value="TreeGrafter"/>
</dbReference>
<sequence length="550" mass="62960">MQVANTFMHSREADILQDYLESRAAKMDNWVIIFSDLIILEVALRGEVALFVIMIRRKSFKLIQLTPWWIDKAYLESRTPLPIVSNPGVSFPKWNYCDLDGQIDAAAKVAQSALIFYKMIQNNKLPQEKMGDELLDMGQYKNLFGTTRIPSLNKDKIKYGYQCETPSEHFIVMRNGHIFRIPAFDSNGNVLSLDQLKNEIKSCVIPSSEIVNEHPLGVVTAEHRDKWADLYSKLQDSNLESLKSVEDSLFVLCIDKKMDDIVGVTPADLQSLECLHGGGCNNNSHNRWFDKTLQFIIGTDGYCGVNYEHTPVEGPAVASLMEFICDQLYVSSSHSIFHYWTDKMDHSYIQLSMQLAYYRIHHKQPSTYETATLRKYLNGRTDTIRLPSVESLIFTSAMIDADDDKKKPDDNDLMHMLKYAVQKHKHYTVQAMNGNGMDRHLLGIELAASDLNMPLPKIFSTDAYKKMMHFNLSTSQVPTRNLITMCYGPSSPDCYASCYNPQDEQIHFSICTFKSCPTTSSYRFARELEHSLNDMHRVVQHSESIPRFRS</sequence>
<name>A0A3P6QRB5_ANISI</name>
<keyword evidence="6" id="KW-1185">Reference proteome</keyword>
<feature type="domain" description="Choline/carnitine acyltransferase" evidence="4">
    <location>
        <begin position="347"/>
        <end position="529"/>
    </location>
</feature>
<dbReference type="EMBL" id="UYRR01031850">
    <property type="protein sequence ID" value="VDK52952.1"/>
    <property type="molecule type" value="Genomic_DNA"/>
</dbReference>